<keyword evidence="4" id="KW-1185">Reference proteome</keyword>
<reference evidence="3 4" key="1">
    <citation type="journal article" date="2023" name="BMC Biotechnol.">
        <title>Vitis rotundifolia cv Carlos genome sequencing.</title>
        <authorList>
            <person name="Huff M."/>
            <person name="Hulse-Kemp A."/>
            <person name="Scheffler B."/>
            <person name="Youngblood R."/>
            <person name="Simpson S."/>
            <person name="Babiker E."/>
            <person name="Staton M."/>
        </authorList>
    </citation>
    <scope>NUCLEOTIDE SEQUENCE [LARGE SCALE GENOMIC DNA]</scope>
    <source>
        <tissue evidence="3">Leaf</tissue>
    </source>
</reference>
<feature type="domain" description="Reverse transcriptase Ty1/copia-type" evidence="2">
    <location>
        <begin position="138"/>
        <end position="234"/>
    </location>
</feature>
<name>A0AA39A5E0_VITRO</name>
<evidence type="ECO:0000259" key="2">
    <source>
        <dbReference type="Pfam" id="PF07727"/>
    </source>
</evidence>
<dbReference type="Proteomes" id="UP001168098">
    <property type="component" value="Unassembled WGS sequence"/>
</dbReference>
<feature type="compositionally biased region" description="Basic and acidic residues" evidence="1">
    <location>
        <begin position="81"/>
        <end position="91"/>
    </location>
</feature>
<protein>
    <recommendedName>
        <fullName evidence="2">Reverse transcriptase Ty1/copia-type domain-containing protein</fullName>
    </recommendedName>
</protein>
<dbReference type="EMBL" id="JARBHA010000005">
    <property type="protein sequence ID" value="KAJ9701207.1"/>
    <property type="molecule type" value="Genomic_DNA"/>
</dbReference>
<evidence type="ECO:0000256" key="1">
    <source>
        <dbReference type="SAM" id="MobiDB-lite"/>
    </source>
</evidence>
<dbReference type="Pfam" id="PF07727">
    <property type="entry name" value="RVT_2"/>
    <property type="match status" value="1"/>
</dbReference>
<dbReference type="AlphaFoldDB" id="A0AA39A5E0"/>
<comment type="caution">
    <text evidence="3">The sequence shown here is derived from an EMBL/GenBank/DDBJ whole genome shotgun (WGS) entry which is preliminary data.</text>
</comment>
<organism evidence="3 4">
    <name type="scientific">Vitis rotundifolia</name>
    <name type="common">Muscadine grape</name>
    <dbReference type="NCBI Taxonomy" id="103349"/>
    <lineage>
        <taxon>Eukaryota</taxon>
        <taxon>Viridiplantae</taxon>
        <taxon>Streptophyta</taxon>
        <taxon>Embryophyta</taxon>
        <taxon>Tracheophyta</taxon>
        <taxon>Spermatophyta</taxon>
        <taxon>Magnoliopsida</taxon>
        <taxon>eudicotyledons</taxon>
        <taxon>Gunneridae</taxon>
        <taxon>Pentapetalae</taxon>
        <taxon>rosids</taxon>
        <taxon>Vitales</taxon>
        <taxon>Vitaceae</taxon>
        <taxon>Viteae</taxon>
        <taxon>Vitis</taxon>
    </lineage>
</organism>
<proteinExistence type="predicted"/>
<gene>
    <name evidence="3" type="ORF">PVL29_006516</name>
</gene>
<feature type="region of interest" description="Disordered" evidence="1">
    <location>
        <begin position="57"/>
        <end position="91"/>
    </location>
</feature>
<accession>A0AA39A5E0</accession>
<feature type="compositionally biased region" description="Polar residues" evidence="1">
    <location>
        <begin position="59"/>
        <end position="80"/>
    </location>
</feature>
<dbReference type="InterPro" id="IPR013103">
    <property type="entry name" value="RVT_2"/>
</dbReference>
<evidence type="ECO:0000313" key="4">
    <source>
        <dbReference type="Proteomes" id="UP001168098"/>
    </source>
</evidence>
<sequence length="236" mass="27621">MLSFLKIKSLKTWIGLRSQSPLVKNRLIWVQSLLTLWDIMNTWKLNDESAVDDVEENPTVENDSLEQQQEQATSKLPTETQLKRSTRELQPSKRYTSDEHLFLSNGGELENYQGVLLHDEKKEWLRAMHEEMKFLHKNNTYELMELPKGEKALKNKWVLKRKSELNRSQPKYKTRLVVKGFSQKKGIDFKEIFSPVVKMSSIRVVLGLVASINLEIEQIDVKTIFFHGDLEEEMNT</sequence>
<evidence type="ECO:0000313" key="3">
    <source>
        <dbReference type="EMBL" id="KAJ9701207.1"/>
    </source>
</evidence>